<organism evidence="8 9">
    <name type="scientific">Cinchona calisaya</name>
    <dbReference type="NCBI Taxonomy" id="153742"/>
    <lineage>
        <taxon>Eukaryota</taxon>
        <taxon>Viridiplantae</taxon>
        <taxon>Streptophyta</taxon>
        <taxon>Embryophyta</taxon>
        <taxon>Tracheophyta</taxon>
        <taxon>Spermatophyta</taxon>
        <taxon>Magnoliopsida</taxon>
        <taxon>eudicotyledons</taxon>
        <taxon>Gunneridae</taxon>
        <taxon>Pentapetalae</taxon>
        <taxon>asterids</taxon>
        <taxon>lamiids</taxon>
        <taxon>Gentianales</taxon>
        <taxon>Rubiaceae</taxon>
        <taxon>Cinchonoideae</taxon>
        <taxon>Cinchoneae</taxon>
        <taxon>Cinchona</taxon>
    </lineage>
</organism>
<comment type="caution">
    <text evidence="8">The sequence shown here is derived from an EMBL/GenBank/DDBJ whole genome shotgun (WGS) entry which is preliminary data.</text>
</comment>
<dbReference type="Pfam" id="PF20067">
    <property type="entry name" value="SSL_N"/>
    <property type="match status" value="1"/>
</dbReference>
<dbReference type="Proteomes" id="UP001630127">
    <property type="component" value="Unassembled WGS sequence"/>
</dbReference>
<evidence type="ECO:0000313" key="8">
    <source>
        <dbReference type="EMBL" id="KAL3533584.1"/>
    </source>
</evidence>
<evidence type="ECO:0000256" key="6">
    <source>
        <dbReference type="SAM" id="SignalP"/>
    </source>
</evidence>
<evidence type="ECO:0000256" key="3">
    <source>
        <dbReference type="ARBA" id="ARBA00022554"/>
    </source>
</evidence>
<dbReference type="GO" id="GO:0005773">
    <property type="term" value="C:vacuole"/>
    <property type="evidence" value="ECO:0007669"/>
    <property type="project" value="UniProtKB-SubCell"/>
</dbReference>
<evidence type="ECO:0000259" key="7">
    <source>
        <dbReference type="Pfam" id="PF03088"/>
    </source>
</evidence>
<evidence type="ECO:0000313" key="9">
    <source>
        <dbReference type="Proteomes" id="UP001630127"/>
    </source>
</evidence>
<sequence length="339" mass="37188">MSHNVVPAALAIVLSTTLVFVGGHVEVVSSFLPEPNQPCEVFPILNAVGPETLAFDRNGGGPYTGVSDGRIIKWQANESRWINFAVTTPHRYGCEGPLDHTSTEPKCGRPLGLSFNHNTSDLYIADAYMGLLVVGPNGGLARPLAKEAQGIPFRFTNGVVVDQKSGQIYFTDSSTRFQRREFGFVMVSLDKTGRLLKFDPTTNKVTVLMGNLMFPNGVALSKTGDFLLITETTNSRILKFWLEPTKAGRVEVFAELPGIPDNINRNQQGEFWVAVNSKNGESIRYGLAVKLNENGDILKTLEDKTGKTWKYGSDIVETNGYLWIGSVIVPYVVKLKISS</sequence>
<proteinExistence type="inferred from homology"/>
<gene>
    <name evidence="8" type="ORF">ACH5RR_007105</name>
</gene>
<dbReference type="EMBL" id="JBJUIK010000003">
    <property type="protein sequence ID" value="KAL3533584.1"/>
    <property type="molecule type" value="Genomic_DNA"/>
</dbReference>
<dbReference type="InterPro" id="IPR018119">
    <property type="entry name" value="Strictosidine_synth_cons-reg"/>
</dbReference>
<name>A0ABD3ARC5_9GENT</name>
<evidence type="ECO:0000256" key="5">
    <source>
        <dbReference type="ARBA" id="ARBA00023180"/>
    </source>
</evidence>
<keyword evidence="4 6" id="KW-0732">Signal</keyword>
<comment type="similarity">
    <text evidence="2">Belongs to the strictosidine synthase family.</text>
</comment>
<dbReference type="PANTHER" id="PTHR10426:SF79">
    <property type="entry name" value="PROTEIN STRICTOSIDINE SYNTHASE-LIKE 2"/>
    <property type="match status" value="1"/>
</dbReference>
<dbReference type="Gene3D" id="2.120.10.30">
    <property type="entry name" value="TolB, C-terminal domain"/>
    <property type="match status" value="1"/>
</dbReference>
<dbReference type="InterPro" id="IPR011042">
    <property type="entry name" value="6-blade_b-propeller_TolB-like"/>
</dbReference>
<dbReference type="AlphaFoldDB" id="A0ABD3ARC5"/>
<evidence type="ECO:0000256" key="2">
    <source>
        <dbReference type="ARBA" id="ARBA00009191"/>
    </source>
</evidence>
<comment type="subcellular location">
    <subcellularLocation>
        <location evidence="1">Vacuole</location>
    </subcellularLocation>
</comment>
<reference evidence="8 9" key="1">
    <citation type="submission" date="2024-11" db="EMBL/GenBank/DDBJ databases">
        <title>A near-complete genome assembly of Cinchona calisaya.</title>
        <authorList>
            <person name="Lian D.C."/>
            <person name="Zhao X.W."/>
            <person name="Wei L."/>
        </authorList>
    </citation>
    <scope>NUCLEOTIDE SEQUENCE [LARGE SCALE GENOMIC DNA]</scope>
    <source>
        <tissue evidence="8">Nenye</tissue>
    </source>
</reference>
<accession>A0ABD3ARC5</accession>
<protein>
    <recommendedName>
        <fullName evidence="7">Strictosidine synthase conserved region domain-containing protein</fullName>
    </recommendedName>
</protein>
<feature type="domain" description="Strictosidine synthase conserved region" evidence="7">
    <location>
        <begin position="157"/>
        <end position="243"/>
    </location>
</feature>
<keyword evidence="9" id="KW-1185">Reference proteome</keyword>
<feature type="chain" id="PRO_5044750784" description="Strictosidine synthase conserved region domain-containing protein" evidence="6">
    <location>
        <begin position="24"/>
        <end position="339"/>
    </location>
</feature>
<dbReference type="FunFam" id="2.120.10.30:FF:000032">
    <property type="entry name" value="Protein STRICTOSIDINE SYNTHASE-LIKE 13"/>
    <property type="match status" value="1"/>
</dbReference>
<dbReference type="SUPFAM" id="SSF63829">
    <property type="entry name" value="Calcium-dependent phosphotriesterase"/>
    <property type="match status" value="1"/>
</dbReference>
<dbReference type="Pfam" id="PF03088">
    <property type="entry name" value="Str_synth"/>
    <property type="match status" value="1"/>
</dbReference>
<feature type="signal peptide" evidence="6">
    <location>
        <begin position="1"/>
        <end position="23"/>
    </location>
</feature>
<keyword evidence="5" id="KW-0325">Glycoprotein</keyword>
<evidence type="ECO:0000256" key="1">
    <source>
        <dbReference type="ARBA" id="ARBA00004116"/>
    </source>
</evidence>
<dbReference type="PANTHER" id="PTHR10426">
    <property type="entry name" value="STRICTOSIDINE SYNTHASE-RELATED"/>
    <property type="match status" value="1"/>
</dbReference>
<evidence type="ECO:0000256" key="4">
    <source>
        <dbReference type="ARBA" id="ARBA00022729"/>
    </source>
</evidence>
<keyword evidence="3" id="KW-0926">Vacuole</keyword>